<dbReference type="GO" id="GO:0015934">
    <property type="term" value="C:large ribosomal subunit"/>
    <property type="evidence" value="ECO:0007669"/>
    <property type="project" value="InterPro"/>
</dbReference>
<dbReference type="Pfam" id="PF00466">
    <property type="entry name" value="Ribosomal_L10"/>
    <property type="match status" value="1"/>
</dbReference>
<dbReference type="GO" id="GO:0006412">
    <property type="term" value="P:translation"/>
    <property type="evidence" value="ECO:0007669"/>
    <property type="project" value="InterPro"/>
</dbReference>
<dbReference type="InterPro" id="IPR002363">
    <property type="entry name" value="Ribosomal_uL10_CS_bac"/>
</dbReference>
<dbReference type="InterPro" id="IPR047865">
    <property type="entry name" value="Ribosomal_uL10_bac_type"/>
</dbReference>
<gene>
    <name evidence="4" type="ORF">OBE_11628</name>
</gene>
<comment type="caution">
    <text evidence="4">The sequence shown here is derived from an EMBL/GenBank/DDBJ whole genome shotgun (WGS) entry which is preliminary data.</text>
</comment>
<dbReference type="InterPro" id="IPR043141">
    <property type="entry name" value="Ribosomal_uL10-like_sf"/>
</dbReference>
<evidence type="ECO:0000256" key="2">
    <source>
        <dbReference type="ARBA" id="ARBA00022980"/>
    </source>
</evidence>
<protein>
    <submittedName>
        <fullName evidence="4">50S ribosomal protein L10</fullName>
    </submittedName>
</protein>
<dbReference type="InterPro" id="IPR022973">
    <property type="entry name" value="Ribosomal_uL10_bac"/>
</dbReference>
<dbReference type="HAMAP" id="MF_00362">
    <property type="entry name" value="Ribosomal_uL10"/>
    <property type="match status" value="1"/>
</dbReference>
<keyword evidence="2 4" id="KW-0689">Ribosomal protein</keyword>
<dbReference type="NCBIfam" id="NF000955">
    <property type="entry name" value="PRK00099.1-1"/>
    <property type="match status" value="1"/>
</dbReference>
<evidence type="ECO:0000256" key="3">
    <source>
        <dbReference type="ARBA" id="ARBA00023274"/>
    </source>
</evidence>
<dbReference type="CDD" id="cd05797">
    <property type="entry name" value="Ribosomal_L10"/>
    <property type="match status" value="1"/>
</dbReference>
<dbReference type="EMBL" id="AJWZ01008017">
    <property type="protein sequence ID" value="EKC55301.1"/>
    <property type="molecule type" value="Genomic_DNA"/>
</dbReference>
<dbReference type="PROSITE" id="PS01109">
    <property type="entry name" value="RIBOSOMAL_L10"/>
    <property type="match status" value="1"/>
</dbReference>
<dbReference type="PANTHER" id="PTHR11560">
    <property type="entry name" value="39S RIBOSOMAL PROTEIN L10, MITOCHONDRIAL"/>
    <property type="match status" value="1"/>
</dbReference>
<dbReference type="GO" id="GO:0003735">
    <property type="term" value="F:structural constituent of ribosome"/>
    <property type="evidence" value="ECO:0007669"/>
    <property type="project" value="InterPro"/>
</dbReference>
<accession>K1T7F3</accession>
<keyword evidence="3" id="KW-0687">Ribonucleoprotein</keyword>
<dbReference type="AlphaFoldDB" id="K1T7F3"/>
<sequence>MPNAKVLSEKQAIVAALAERLKGASAGVFVDYKGITVDEDTKLRTELRQNDVEYSVVKNTLTRFALKDVGLEAMSDLLNGTTSLATSTADPIVPIRMIHDMSEKMAKDEKFIVKGAFLEGKVLSDAEIAEIAQLQNKDALYSKVLGTMLAPITGLAVCLNQVVEQMGGAAAPAEAEAPAAE</sequence>
<dbReference type="InterPro" id="IPR001790">
    <property type="entry name" value="Ribosomal_uL10"/>
</dbReference>
<reference evidence="4" key="1">
    <citation type="journal article" date="2013" name="Environ. Microbiol.">
        <title>Microbiota from the distal guts of lean and obese adolescents exhibit partial functional redundancy besides clear differences in community structure.</title>
        <authorList>
            <person name="Ferrer M."/>
            <person name="Ruiz A."/>
            <person name="Lanza F."/>
            <person name="Haange S.B."/>
            <person name="Oberbach A."/>
            <person name="Till H."/>
            <person name="Bargiela R."/>
            <person name="Campoy C."/>
            <person name="Segura M.T."/>
            <person name="Richter M."/>
            <person name="von Bergen M."/>
            <person name="Seifert J."/>
            <person name="Suarez A."/>
        </authorList>
    </citation>
    <scope>NUCLEOTIDE SEQUENCE</scope>
</reference>
<name>K1T7F3_9ZZZZ</name>
<evidence type="ECO:0000256" key="1">
    <source>
        <dbReference type="ARBA" id="ARBA00008889"/>
    </source>
</evidence>
<proteinExistence type="inferred from homology"/>
<dbReference type="Gene3D" id="6.10.250.290">
    <property type="match status" value="1"/>
</dbReference>
<dbReference type="Gene3D" id="3.30.70.1730">
    <property type="match status" value="1"/>
</dbReference>
<comment type="similarity">
    <text evidence="1">Belongs to the universal ribosomal protein uL10 family.</text>
</comment>
<dbReference type="SUPFAM" id="SSF160369">
    <property type="entry name" value="Ribosomal protein L10-like"/>
    <property type="match status" value="1"/>
</dbReference>
<evidence type="ECO:0000313" key="4">
    <source>
        <dbReference type="EMBL" id="EKC55301.1"/>
    </source>
</evidence>
<organism evidence="4">
    <name type="scientific">human gut metagenome</name>
    <dbReference type="NCBI Taxonomy" id="408170"/>
    <lineage>
        <taxon>unclassified sequences</taxon>
        <taxon>metagenomes</taxon>
        <taxon>organismal metagenomes</taxon>
    </lineage>
</organism>